<proteinExistence type="predicted"/>
<name>A0A098AW02_DESHA</name>
<dbReference type="RefSeq" id="WP_208925343.1">
    <property type="nucleotide sequence ID" value="NZ_LK996017.1"/>
</dbReference>
<reference evidence="1" key="1">
    <citation type="submission" date="2014-07" db="EMBL/GenBank/DDBJ databases">
        <authorList>
            <person name="Hornung V.Bastian."/>
        </authorList>
    </citation>
    <scope>NUCLEOTIDE SEQUENCE</scope>
    <source>
        <strain evidence="1">PCE-S</strain>
    </source>
</reference>
<sequence>MAVWNPWRGCHRYSEGCKFCFIHKGDMKRGMDTNLIVKSAKFNAPVAVDKKGRYIMKSGQLVYCCFSTDFLLEDADPWRDECWSMMKERPDLHFLFLTKRIERFSQCLPGDWGEGYENVTVGCTVENQQTADERLEIFSKLPIKHKNIALQPMLEAIDIEKYLEGIELVVVGGEYDRNARPFDYDWALAVREQCIRHQVSFSFRQCGTNFIQNGKLRRLNYGMLFKCARESNIDYQAGRE</sequence>
<gene>
    <name evidence="1" type="ORF">DPCES_0892</name>
</gene>
<evidence type="ECO:0000313" key="1">
    <source>
        <dbReference type="EMBL" id="CDX00779.1"/>
    </source>
</evidence>
<accession>A0A098AW02</accession>
<dbReference type="InterPro" id="IPR011101">
    <property type="entry name" value="DUF5131"/>
</dbReference>
<dbReference type="Pfam" id="PF07505">
    <property type="entry name" value="DUF5131"/>
    <property type="match status" value="1"/>
</dbReference>
<protein>
    <submittedName>
        <fullName evidence="1">Phage protein Gp37/Gp68</fullName>
    </submittedName>
</protein>
<dbReference type="PATRIC" id="fig|49338.4.peg.960"/>
<dbReference type="AlphaFoldDB" id="A0A098AW02"/>
<organism evidence="1">
    <name type="scientific">Desulfitobacterium hafniense</name>
    <name type="common">Desulfitobacterium frappieri</name>
    <dbReference type="NCBI Taxonomy" id="49338"/>
    <lineage>
        <taxon>Bacteria</taxon>
        <taxon>Bacillati</taxon>
        <taxon>Bacillota</taxon>
        <taxon>Clostridia</taxon>
        <taxon>Eubacteriales</taxon>
        <taxon>Desulfitobacteriaceae</taxon>
        <taxon>Desulfitobacterium</taxon>
    </lineage>
</organism>
<dbReference type="EMBL" id="LK996017">
    <property type="protein sequence ID" value="CDX00779.1"/>
    <property type="molecule type" value="Genomic_DNA"/>
</dbReference>